<dbReference type="EMBL" id="WBXO01000010">
    <property type="protein sequence ID" value="KAB2951640.1"/>
    <property type="molecule type" value="Genomic_DNA"/>
</dbReference>
<dbReference type="PANTHER" id="PTHR34322">
    <property type="entry name" value="TRANSPOSASE, Y1_TNP DOMAIN-CONTAINING"/>
    <property type="match status" value="1"/>
</dbReference>
<gene>
    <name evidence="2" type="ORF">F9B85_11440</name>
</gene>
<dbReference type="GO" id="GO:0006313">
    <property type="term" value="P:DNA transposition"/>
    <property type="evidence" value="ECO:0007669"/>
    <property type="project" value="InterPro"/>
</dbReference>
<proteinExistence type="predicted"/>
<organism evidence="2 3">
    <name type="scientific">Heliorestis acidaminivorans</name>
    <dbReference type="NCBI Taxonomy" id="553427"/>
    <lineage>
        <taxon>Bacteria</taxon>
        <taxon>Bacillati</taxon>
        <taxon>Bacillota</taxon>
        <taxon>Clostridia</taxon>
        <taxon>Eubacteriales</taxon>
        <taxon>Heliobacteriaceae</taxon>
        <taxon>Heliorestis</taxon>
    </lineage>
</organism>
<evidence type="ECO:0000313" key="2">
    <source>
        <dbReference type="EMBL" id="KAB2951640.1"/>
    </source>
</evidence>
<dbReference type="InterPro" id="IPR002686">
    <property type="entry name" value="Transposase_17"/>
</dbReference>
<dbReference type="RefSeq" id="WP_151621038.1">
    <property type="nucleotide sequence ID" value="NZ_WBXO01000010.1"/>
</dbReference>
<dbReference type="SMART" id="SM01321">
    <property type="entry name" value="Y1_Tnp"/>
    <property type="match status" value="1"/>
</dbReference>
<accession>A0A6I0F3A4</accession>
<reference evidence="2 3" key="1">
    <citation type="submission" date="2019-10" db="EMBL/GenBank/DDBJ databases">
        <title>Whole-genome sequence of the extremophile Heliorestis acidaminivorans DSM 24790.</title>
        <authorList>
            <person name="Kyndt J.A."/>
            <person name="Meyer T.E."/>
        </authorList>
    </citation>
    <scope>NUCLEOTIDE SEQUENCE [LARGE SCALE GENOMIC DNA]</scope>
    <source>
        <strain evidence="2 3">DSM 24790</strain>
    </source>
</reference>
<dbReference type="Proteomes" id="UP000468766">
    <property type="component" value="Unassembled WGS sequence"/>
</dbReference>
<dbReference type="SUPFAM" id="SSF143422">
    <property type="entry name" value="Transposase IS200-like"/>
    <property type="match status" value="1"/>
</dbReference>
<name>A0A6I0F3A4_9FIRM</name>
<dbReference type="GO" id="GO:0004803">
    <property type="term" value="F:transposase activity"/>
    <property type="evidence" value="ECO:0007669"/>
    <property type="project" value="InterPro"/>
</dbReference>
<comment type="caution">
    <text evidence="2">The sequence shown here is derived from an EMBL/GenBank/DDBJ whole genome shotgun (WGS) entry which is preliminary data.</text>
</comment>
<dbReference type="InterPro" id="IPR036515">
    <property type="entry name" value="Transposase_17_sf"/>
</dbReference>
<dbReference type="NCBIfam" id="NF047646">
    <property type="entry name" value="REP_Tyr_transpos"/>
    <property type="match status" value="1"/>
</dbReference>
<sequence>MPRRARVKSSTGIYHAMLRGINRQIIFEDNEDYEKILQIIQVCKEKSGFELYGYCLMSNHIHLLIKEAQEDLGLIFKRIGSRYVKWYNQKYERTGHLFQDRFKSEVVETENYFLTVLRYIHQNPLKAGLVEDIANYRWSSYNEYISKENLCDTNLALSLFSNESPKALALFTEHNKTENKDKCLENEEQHKVTDSEAEKIILNTSGVRNLNLIQKLDKDKRNKIIRESKKRGLSIRQIQRLTGISFGVIRNI</sequence>
<dbReference type="OrthoDB" id="9788881at2"/>
<dbReference type="Pfam" id="PF01797">
    <property type="entry name" value="Y1_Tnp"/>
    <property type="match status" value="1"/>
</dbReference>
<evidence type="ECO:0000259" key="1">
    <source>
        <dbReference type="SMART" id="SM01321"/>
    </source>
</evidence>
<dbReference type="PANTHER" id="PTHR34322:SF2">
    <property type="entry name" value="TRANSPOSASE IS200-LIKE DOMAIN-CONTAINING PROTEIN"/>
    <property type="match status" value="1"/>
</dbReference>
<evidence type="ECO:0000313" key="3">
    <source>
        <dbReference type="Proteomes" id="UP000468766"/>
    </source>
</evidence>
<dbReference type="Gene3D" id="3.30.70.1290">
    <property type="entry name" value="Transposase IS200-like"/>
    <property type="match status" value="1"/>
</dbReference>
<keyword evidence="3" id="KW-1185">Reference proteome</keyword>
<dbReference type="GO" id="GO:0003677">
    <property type="term" value="F:DNA binding"/>
    <property type="evidence" value="ECO:0007669"/>
    <property type="project" value="InterPro"/>
</dbReference>
<dbReference type="AlphaFoldDB" id="A0A6I0F3A4"/>
<feature type="domain" description="Transposase IS200-like" evidence="1">
    <location>
        <begin position="9"/>
        <end position="123"/>
    </location>
</feature>
<protein>
    <submittedName>
        <fullName evidence="2">Transposase</fullName>
    </submittedName>
</protein>